<comment type="caution">
    <text evidence="3">The sequence shown here is derived from an EMBL/GenBank/DDBJ whole genome shotgun (WGS) entry which is preliminary data.</text>
</comment>
<dbReference type="PROSITE" id="PS50969">
    <property type="entry name" value="FCP1"/>
    <property type="match status" value="1"/>
</dbReference>
<dbReference type="SUPFAM" id="SSF56784">
    <property type="entry name" value="HAD-like"/>
    <property type="match status" value="1"/>
</dbReference>
<keyword evidence="4" id="KW-1185">Reference proteome</keyword>
<dbReference type="InterPro" id="IPR050365">
    <property type="entry name" value="TIM50"/>
</dbReference>
<feature type="region of interest" description="Disordered" evidence="1">
    <location>
        <begin position="339"/>
        <end position="360"/>
    </location>
</feature>
<dbReference type="CDD" id="cd07521">
    <property type="entry name" value="HAD_FCP1-like"/>
    <property type="match status" value="1"/>
</dbReference>
<dbReference type="InterPro" id="IPR012317">
    <property type="entry name" value="Poly(ADP-ribose)pol_cat_dom"/>
</dbReference>
<dbReference type="SUPFAM" id="SSF57889">
    <property type="entry name" value="Cysteine-rich domain"/>
    <property type="match status" value="1"/>
</dbReference>
<dbReference type="Gene3D" id="3.90.228.10">
    <property type="match status" value="1"/>
</dbReference>
<dbReference type="InterPro" id="IPR023214">
    <property type="entry name" value="HAD_sf"/>
</dbReference>
<dbReference type="GO" id="GO:0003950">
    <property type="term" value="F:NAD+ poly-ADP-ribosyltransferase activity"/>
    <property type="evidence" value="ECO:0007669"/>
    <property type="project" value="InterPro"/>
</dbReference>
<dbReference type="Pfam" id="PF00644">
    <property type="entry name" value="PARP"/>
    <property type="match status" value="1"/>
</dbReference>
<organism evidence="3 4">
    <name type="scientific">Symbiodinium microadriaticum</name>
    <name type="common">Dinoflagellate</name>
    <name type="synonym">Zooxanthella microadriatica</name>
    <dbReference type="NCBI Taxonomy" id="2951"/>
    <lineage>
        <taxon>Eukaryota</taxon>
        <taxon>Sar</taxon>
        <taxon>Alveolata</taxon>
        <taxon>Dinophyceae</taxon>
        <taxon>Suessiales</taxon>
        <taxon>Symbiodiniaceae</taxon>
        <taxon>Symbiodinium</taxon>
    </lineage>
</organism>
<dbReference type="Gene3D" id="3.40.50.1000">
    <property type="entry name" value="HAD superfamily/HAD-like"/>
    <property type="match status" value="1"/>
</dbReference>
<name>A0A1Q9CV97_SYMMI</name>
<evidence type="ECO:0000256" key="1">
    <source>
        <dbReference type="SAM" id="MobiDB-lite"/>
    </source>
</evidence>
<dbReference type="OrthoDB" id="412596at2759"/>
<protein>
    <submittedName>
        <fullName evidence="3">CTD small phosphatase-like protein 2</fullName>
    </submittedName>
</protein>
<feature type="region of interest" description="Disordered" evidence="1">
    <location>
        <begin position="1"/>
        <end position="27"/>
    </location>
</feature>
<dbReference type="Proteomes" id="UP000186817">
    <property type="component" value="Unassembled WGS sequence"/>
</dbReference>
<dbReference type="PANTHER" id="PTHR12210">
    <property type="entry name" value="DULLARD PROTEIN PHOSPHATASE"/>
    <property type="match status" value="1"/>
</dbReference>
<evidence type="ECO:0000313" key="4">
    <source>
        <dbReference type="Proteomes" id="UP000186817"/>
    </source>
</evidence>
<dbReference type="Pfam" id="PF03031">
    <property type="entry name" value="NIF"/>
    <property type="match status" value="1"/>
</dbReference>
<dbReference type="GO" id="GO:0016791">
    <property type="term" value="F:phosphatase activity"/>
    <property type="evidence" value="ECO:0007669"/>
    <property type="project" value="InterPro"/>
</dbReference>
<feature type="domain" description="FCP1 homology" evidence="2">
    <location>
        <begin position="83"/>
        <end position="243"/>
    </location>
</feature>
<evidence type="ECO:0000259" key="2">
    <source>
        <dbReference type="PROSITE" id="PS50969"/>
    </source>
</evidence>
<dbReference type="SMART" id="SM00577">
    <property type="entry name" value="CPDc"/>
    <property type="match status" value="1"/>
</dbReference>
<dbReference type="AlphaFoldDB" id="A0A1Q9CV97"/>
<dbReference type="InterPro" id="IPR004274">
    <property type="entry name" value="FCP1_dom"/>
</dbReference>
<dbReference type="InterPro" id="IPR046349">
    <property type="entry name" value="C1-like_sf"/>
</dbReference>
<dbReference type="NCBIfam" id="TIGR02251">
    <property type="entry name" value="HIF-SF_euk"/>
    <property type="match status" value="1"/>
</dbReference>
<gene>
    <name evidence="3" type="primary">CTDSPL2</name>
    <name evidence="3" type="ORF">AK812_SmicGene32002</name>
</gene>
<dbReference type="SUPFAM" id="SSF56399">
    <property type="entry name" value="ADP-ribosylation"/>
    <property type="match status" value="1"/>
</dbReference>
<accession>A0A1Q9CV97</accession>
<proteinExistence type="predicted"/>
<dbReference type="InterPro" id="IPR011948">
    <property type="entry name" value="Dullard_phosphatase"/>
</dbReference>
<reference evidence="3 4" key="1">
    <citation type="submission" date="2016-02" db="EMBL/GenBank/DDBJ databases">
        <title>Genome analysis of coral dinoflagellate symbionts highlights evolutionary adaptations to a symbiotic lifestyle.</title>
        <authorList>
            <person name="Aranda M."/>
            <person name="Li Y."/>
            <person name="Liew Y.J."/>
            <person name="Baumgarten S."/>
            <person name="Simakov O."/>
            <person name="Wilson M."/>
            <person name="Piel J."/>
            <person name="Ashoor H."/>
            <person name="Bougouffa S."/>
            <person name="Bajic V.B."/>
            <person name="Ryu T."/>
            <person name="Ravasi T."/>
            <person name="Bayer T."/>
            <person name="Micklem G."/>
            <person name="Kim H."/>
            <person name="Bhak J."/>
            <person name="Lajeunesse T.C."/>
            <person name="Voolstra C.R."/>
        </authorList>
    </citation>
    <scope>NUCLEOTIDE SEQUENCE [LARGE SCALE GENOMIC DNA]</scope>
    <source>
        <strain evidence="3 4">CCMP2467</strain>
    </source>
</reference>
<evidence type="ECO:0000313" key="3">
    <source>
        <dbReference type="EMBL" id="OLP86853.1"/>
    </source>
</evidence>
<dbReference type="EMBL" id="LSRX01000897">
    <property type="protein sequence ID" value="OLP86853.1"/>
    <property type="molecule type" value="Genomic_DNA"/>
</dbReference>
<dbReference type="InterPro" id="IPR036412">
    <property type="entry name" value="HAD-like_sf"/>
</dbReference>
<sequence>MVHPGRALPDPRDAWMDRPSPPRPRAVMGVTMAHPSEEPPAFSELDESLRAALRFLAYECADPGPVPEGPALLPRPECLDSGETTPRLTVVLDLDETLSHCRLEPLQNLPPDFSVQFEESKATGYVYVRPHARLFLEAAARLFEVVVFTASSKSYADQVLDQLDPGRQCISTRLYRPHCVERSGAFLKDLRRMGRRMDRCLLVDNSPVSLALCPDNGIVVSSWTAEDPEDEELLELLLLLQACDLEVSVPKFLGRRYGLRALVELLRRRPDLLECTEELEAKSSLARNGRGLVASESESGAMQGKIGEIPVPRKPSIEGFGLEDLEPPKPDLSVELRRKAGRAATHPITRQQEEDLMEATPRSPRSSIYTCFAPEDRPIASKVSASRYDLEGAPAWYRMACLQNHFLESMGLTMDNGWGCDGIKAPGGCRSGLTGFNQSQGMKRFRCKTCDYDLCEECYLERFESTKTLNRFRCEQCDYDLCERCYETPLAKPCDRGHAMTLLGLARDNGWGCDGRSQPGGCKRGITGFRQTKGIHRFRCEACDFDLCDLCYEARPVADRGPAAKPMTVNPELVPGYWDMEVMEDIEMLKGLAPEEENVLNKFGKVELTESELASIQQIFDASHKKVYTRDRKGTKVPDKLLVKCAYRIQNLQNWTEFVRKQSSIRAQIDSLKETGNKGVCRNGHELSPLGTSKDNGWACDGRDEDAGCASKITGFRQTKGMNRFRCERCDFDYCEKCYFLRTGAKLCLKGHPLVPLGTTRDNGWSCDNSRMSIGCMRENKTKGINRYRCEQCDFDLCDLCFQRHIGHVNNNIENLKTSSVELHSEGSDPETNTVWLFHGTNDEAAEKITKGDFLVDKAGSNAGTLYGRGIYMAESCSKSDEYSKENSEGLRCMLICRAVLGNVLYCDEVAPNVDSLVRQCLHGNYHSLLGDREKCRGTFREFIVYDDDQVYPEIAVWYERLYES</sequence>